<dbReference type="OrthoDB" id="8374637at2"/>
<reference evidence="2 3" key="1">
    <citation type="submission" date="2017-02" db="EMBL/GenBank/DDBJ databases">
        <title>Genome sequence of the nitrite-oxidizing bacterium Nitrobacter vulgaris strain Ab1.</title>
        <authorList>
            <person name="Mellbye B.L."/>
            <person name="Davis E.W."/>
            <person name="Spieck E."/>
            <person name="Chang J.H."/>
            <person name="Bottomley P.J."/>
            <person name="Sayavedra-Soto L.A."/>
        </authorList>
    </citation>
    <scope>NUCLEOTIDE SEQUENCE [LARGE SCALE GENOMIC DNA]</scope>
    <source>
        <strain evidence="2 3">Ab1</strain>
    </source>
</reference>
<organism evidence="2 3">
    <name type="scientific">Nitrobacter vulgaris</name>
    <dbReference type="NCBI Taxonomy" id="29421"/>
    <lineage>
        <taxon>Bacteria</taxon>
        <taxon>Pseudomonadati</taxon>
        <taxon>Pseudomonadota</taxon>
        <taxon>Alphaproteobacteria</taxon>
        <taxon>Hyphomicrobiales</taxon>
        <taxon>Nitrobacteraceae</taxon>
        <taxon>Nitrobacter</taxon>
    </lineage>
</organism>
<sequence length="173" mass="18065">MSVAIHEAIDKADGVVFRCTLSGSAADRWLEVPAWFERAMCPDPPRLTTSSFVSMDALSALSDLLQQTLKPPLSSSNAPYSGAPISSHDQDRGEAHDHAKLGATVSDADRTTTASAKRLISTDRSVRPRNADADTRMAGFAGTGAGCADCVDDAADPGTRSDQQRGLTDGGGS</sequence>
<proteinExistence type="predicted"/>
<dbReference type="AlphaFoldDB" id="A0A1V4HTR2"/>
<evidence type="ECO:0000313" key="3">
    <source>
        <dbReference type="Proteomes" id="UP000189940"/>
    </source>
</evidence>
<gene>
    <name evidence="2" type="ORF">B2M20_17915</name>
</gene>
<name>A0A1V4HTR2_NITVU</name>
<evidence type="ECO:0000256" key="1">
    <source>
        <dbReference type="SAM" id="MobiDB-lite"/>
    </source>
</evidence>
<protein>
    <submittedName>
        <fullName evidence="2">Uncharacterized protein</fullName>
    </submittedName>
</protein>
<dbReference type="STRING" id="29421.B2M20_17915"/>
<dbReference type="Proteomes" id="UP000189940">
    <property type="component" value="Unassembled WGS sequence"/>
</dbReference>
<feature type="compositionally biased region" description="Basic and acidic residues" evidence="1">
    <location>
        <begin position="120"/>
        <end position="135"/>
    </location>
</feature>
<feature type="compositionally biased region" description="Basic and acidic residues" evidence="1">
    <location>
        <begin position="88"/>
        <end position="100"/>
    </location>
</feature>
<comment type="caution">
    <text evidence="2">The sequence shown here is derived from an EMBL/GenBank/DDBJ whole genome shotgun (WGS) entry which is preliminary data.</text>
</comment>
<dbReference type="RefSeq" id="WP_079448375.1">
    <property type="nucleotide sequence ID" value="NZ_MWPQ01000069.1"/>
</dbReference>
<dbReference type="EMBL" id="MWPQ01000069">
    <property type="protein sequence ID" value="OPH81361.1"/>
    <property type="molecule type" value="Genomic_DNA"/>
</dbReference>
<feature type="region of interest" description="Disordered" evidence="1">
    <location>
        <begin position="70"/>
        <end position="173"/>
    </location>
</feature>
<keyword evidence="3" id="KW-1185">Reference proteome</keyword>
<evidence type="ECO:0000313" key="2">
    <source>
        <dbReference type="EMBL" id="OPH81361.1"/>
    </source>
</evidence>
<accession>A0A1V4HTR2</accession>